<reference evidence="3" key="2">
    <citation type="submission" date="2013-10" db="EMBL/GenBank/DDBJ databases">
        <authorList>
            <person name="Aslett M."/>
        </authorList>
    </citation>
    <scope>NUCLEOTIDE SEQUENCE [LARGE SCALE GENOMIC DNA]</scope>
    <source>
        <strain evidence="3">Houghton</strain>
    </source>
</reference>
<accession>U6GW09</accession>
<sequence length="255" mass="29759">MHAFPSLLVASYRQQQQLQQQQQQQQQQRQYHLQQQQQQHHLQQQQQQQQQQKRHFSRFTRGGAVRPRGVSESSTLYAECLEGLRRQRFALGDVLSSSSPSIDELSKQEKQIIQALLKQAERSTQAQEKESKQTRAREGAVETGIHAFWDPMARVEGLEAQVAADFEELTQLVGAAEARRQRLLLRQSLKRAERLYDPLSSERSQYFGQQDVEDPPVPHRQPERYWDPSEALRSALKNKNLPITWKDLHLLVYSR</sequence>
<feature type="compositionally biased region" description="Low complexity" evidence="2">
    <location>
        <begin position="32"/>
        <end position="51"/>
    </location>
</feature>
<name>U6GW09_EIMAC</name>
<dbReference type="Proteomes" id="UP000018050">
    <property type="component" value="Unassembled WGS sequence"/>
</dbReference>
<dbReference type="OMA" id="PERYWDP"/>
<reference evidence="3" key="1">
    <citation type="submission" date="2013-10" db="EMBL/GenBank/DDBJ databases">
        <title>Genomic analysis of the causative agents of coccidiosis in chickens.</title>
        <authorList>
            <person name="Reid A.J."/>
            <person name="Blake D."/>
            <person name="Billington K."/>
            <person name="Browne H."/>
            <person name="Dunn M."/>
            <person name="Hung S."/>
            <person name="Kawahara F."/>
            <person name="Miranda-Saavedra D."/>
            <person name="Mourier T."/>
            <person name="Nagra H."/>
            <person name="Otto T.D."/>
            <person name="Rawlings N."/>
            <person name="Sanchez A."/>
            <person name="Sanders M."/>
            <person name="Subramaniam C."/>
            <person name="Tay Y."/>
            <person name="Dear P."/>
            <person name="Doerig C."/>
            <person name="Gruber A."/>
            <person name="Parkinson J."/>
            <person name="Shirley M."/>
            <person name="Wan K.L."/>
            <person name="Berriman M."/>
            <person name="Tomley F."/>
            <person name="Pain A."/>
        </authorList>
    </citation>
    <scope>NUCLEOTIDE SEQUENCE [LARGE SCALE GENOMIC DNA]</scope>
    <source>
        <strain evidence="3">Houghton</strain>
    </source>
</reference>
<dbReference type="OrthoDB" id="21463at2759"/>
<organism evidence="3 4">
    <name type="scientific">Eimeria acervulina</name>
    <name type="common">Coccidian parasite</name>
    <dbReference type="NCBI Taxonomy" id="5801"/>
    <lineage>
        <taxon>Eukaryota</taxon>
        <taxon>Sar</taxon>
        <taxon>Alveolata</taxon>
        <taxon>Apicomplexa</taxon>
        <taxon>Conoidasida</taxon>
        <taxon>Coccidia</taxon>
        <taxon>Eucoccidiorida</taxon>
        <taxon>Eimeriorina</taxon>
        <taxon>Eimeriidae</taxon>
        <taxon>Eimeria</taxon>
    </lineage>
</organism>
<feature type="coiled-coil region" evidence="1">
    <location>
        <begin position="110"/>
        <end position="137"/>
    </location>
</feature>
<evidence type="ECO:0000313" key="4">
    <source>
        <dbReference type="Proteomes" id="UP000018050"/>
    </source>
</evidence>
<proteinExistence type="predicted"/>
<keyword evidence="3" id="KW-0687">Ribonucleoprotein</keyword>
<evidence type="ECO:0000313" key="3">
    <source>
        <dbReference type="EMBL" id="CDI84365.1"/>
    </source>
</evidence>
<feature type="region of interest" description="Disordered" evidence="2">
    <location>
        <begin position="32"/>
        <end position="70"/>
    </location>
</feature>
<evidence type="ECO:0000256" key="1">
    <source>
        <dbReference type="SAM" id="Coils"/>
    </source>
</evidence>
<gene>
    <name evidence="3" type="ORF">EAH_00052040</name>
</gene>
<keyword evidence="1" id="KW-0175">Coiled coil</keyword>
<protein>
    <submittedName>
        <fullName evidence="3">Ribosomal protein S18 domain containing protein, putative</fullName>
    </submittedName>
</protein>
<dbReference type="RefSeq" id="XP_013246644.1">
    <property type="nucleotide sequence ID" value="XM_013391190.1"/>
</dbReference>
<dbReference type="GO" id="GO:0005840">
    <property type="term" value="C:ribosome"/>
    <property type="evidence" value="ECO:0007669"/>
    <property type="project" value="UniProtKB-KW"/>
</dbReference>
<dbReference type="EMBL" id="HG673663">
    <property type="protein sequence ID" value="CDI84365.1"/>
    <property type="molecule type" value="Genomic_DNA"/>
</dbReference>
<evidence type="ECO:0000256" key="2">
    <source>
        <dbReference type="SAM" id="MobiDB-lite"/>
    </source>
</evidence>
<keyword evidence="4" id="KW-1185">Reference proteome</keyword>
<dbReference type="GeneID" id="25273274"/>
<keyword evidence="3" id="KW-0689">Ribosomal protein</keyword>
<dbReference type="AlphaFoldDB" id="U6GW09"/>
<dbReference type="VEuPathDB" id="ToxoDB:EAH_00052040"/>